<dbReference type="InterPro" id="IPR010420">
    <property type="entry name" value="CASTOR/POLLUX/SYM8_dom"/>
</dbReference>
<protein>
    <submittedName>
        <fullName evidence="9">Potassium transporter TrkA</fullName>
    </submittedName>
</protein>
<dbReference type="RefSeq" id="WP_272091650.1">
    <property type="nucleotide sequence ID" value="NZ_JAQNDL010000004.1"/>
</dbReference>
<dbReference type="Pfam" id="PF06241">
    <property type="entry name" value="Castor_Poll_mid"/>
    <property type="match status" value="1"/>
</dbReference>
<keyword evidence="4 7" id="KW-1133">Transmembrane helix</keyword>
<feature type="transmembrane region" description="Helical" evidence="7">
    <location>
        <begin position="80"/>
        <end position="109"/>
    </location>
</feature>
<sequence>MRQRLRYRFDNAMARGVGSQIAMLAIVTLVLILVTSTLLTLTGLSPQGHDGEPVSFGRLVWLGLMHAIDPGAVGGDVGSWSFLFVMLAVSFGGIFVFSALIGVLSGGFAQILDRLRKGRSVVIERDHTVILGWTGKIHALLTELAEANANRPGASVVILADHDKVAMDDEVRSVLGDLSMRVVTRTGSPLVRRDLDLVNLGEARSVIVMSPDGPEADTVVLKTLLAVAKAGDKAGKPPHVVAEIKSDKTLSVARMVVGDAAGLILTPPLVSRVLVQTGRQSGLSVVYTELLSFSGDELYIQSQPLLVGKTFREGLFAYEDSALVGVYTAAGERLMPPPFDRRFEAGDQVIAISRDDDTVIANGRPTAVADADLAPLHPHADQRPEKTLVLGESQLLPLVLRELDAYVAPGSTVLVVGEARHLESRLGGDALQHTAVTVRVGDVTDRAVLDGLDVGGFDNILVLAETEGRTQEMTDSRTMITLLHLRDILRRQGKTVPITSEMLDGQNRDLAAVTEADDFIISNTLVSLVVSQVSENRRMAAVLDDLLSPEGHEIYLKPARDYVQPGADIDFYAVVEAAARRGEIALGYRLAARAHDPEQAYGVALNPRKSARIRLAAGDRVVVLAER</sequence>
<evidence type="ECO:0000313" key="9">
    <source>
        <dbReference type="EMBL" id="MDC0723113.1"/>
    </source>
</evidence>
<evidence type="ECO:0000256" key="6">
    <source>
        <dbReference type="ARBA" id="ARBA00023136"/>
    </source>
</evidence>
<evidence type="ECO:0000259" key="8">
    <source>
        <dbReference type="Pfam" id="PF06241"/>
    </source>
</evidence>
<feature type="transmembrane region" description="Helical" evidence="7">
    <location>
        <begin position="21"/>
        <end position="44"/>
    </location>
</feature>
<keyword evidence="2" id="KW-0813">Transport</keyword>
<dbReference type="PANTHER" id="PTHR31563">
    <property type="entry name" value="ION CHANNEL POLLUX-RELATED"/>
    <property type="match status" value="1"/>
</dbReference>
<evidence type="ECO:0000256" key="7">
    <source>
        <dbReference type="SAM" id="Phobius"/>
    </source>
</evidence>
<evidence type="ECO:0000256" key="5">
    <source>
        <dbReference type="ARBA" id="ARBA00023065"/>
    </source>
</evidence>
<comment type="subcellular location">
    <subcellularLocation>
        <location evidence="1">Endomembrane system</location>
        <topology evidence="1">Multi-pass membrane protein</topology>
    </subcellularLocation>
</comment>
<reference evidence="9 10" key="1">
    <citation type="submission" date="2022-11" db="EMBL/GenBank/DDBJ databases">
        <title>Minimal conservation of predation-associated metabolite biosynthetic gene clusters underscores biosynthetic potential of Myxococcota including descriptions for ten novel species: Archangium lansinium sp. nov., Myxococcus landrumus sp. nov., Nannocystis bai.</title>
        <authorList>
            <person name="Ahearne A."/>
            <person name="Stevens C."/>
            <person name="Dowd S."/>
        </authorList>
    </citation>
    <scope>NUCLEOTIDE SEQUENCE [LARGE SCALE GENOMIC DNA]</scope>
    <source>
        <strain evidence="9 10">BB15-2</strain>
    </source>
</reference>
<comment type="caution">
    <text evidence="9">The sequence shown here is derived from an EMBL/GenBank/DDBJ whole genome shotgun (WGS) entry which is preliminary data.</text>
</comment>
<evidence type="ECO:0000256" key="4">
    <source>
        <dbReference type="ARBA" id="ARBA00022989"/>
    </source>
</evidence>
<keyword evidence="10" id="KW-1185">Reference proteome</keyword>
<evidence type="ECO:0000256" key="1">
    <source>
        <dbReference type="ARBA" id="ARBA00004127"/>
    </source>
</evidence>
<accession>A0ABT5EB62</accession>
<feature type="domain" description="CASTOR/POLLUX/SYM8 ion channel conserved" evidence="8">
    <location>
        <begin position="269"/>
        <end position="360"/>
    </location>
</feature>
<dbReference type="InterPro" id="IPR044849">
    <property type="entry name" value="CASTOR/POLLUX/SYM8-like"/>
</dbReference>
<name>A0ABT5EB62_9BACT</name>
<organism evidence="9 10">
    <name type="scientific">Nannocystis bainbridge</name>
    <dbReference type="NCBI Taxonomy" id="2995303"/>
    <lineage>
        <taxon>Bacteria</taxon>
        <taxon>Pseudomonadati</taxon>
        <taxon>Myxococcota</taxon>
        <taxon>Polyangia</taxon>
        <taxon>Nannocystales</taxon>
        <taxon>Nannocystaceae</taxon>
        <taxon>Nannocystis</taxon>
    </lineage>
</organism>
<dbReference type="Proteomes" id="UP001221686">
    <property type="component" value="Unassembled WGS sequence"/>
</dbReference>
<keyword evidence="5" id="KW-0406">Ion transport</keyword>
<keyword evidence="6 7" id="KW-0472">Membrane</keyword>
<dbReference type="PANTHER" id="PTHR31563:SF10">
    <property type="entry name" value="ION CHANNEL POLLUX-RELATED"/>
    <property type="match status" value="1"/>
</dbReference>
<dbReference type="Gene3D" id="3.40.50.720">
    <property type="entry name" value="NAD(P)-binding Rossmann-like Domain"/>
    <property type="match status" value="2"/>
</dbReference>
<gene>
    <name evidence="9" type="ORF">POL25_39870</name>
</gene>
<dbReference type="EMBL" id="JAQNDL010000004">
    <property type="protein sequence ID" value="MDC0723113.1"/>
    <property type="molecule type" value="Genomic_DNA"/>
</dbReference>
<proteinExistence type="predicted"/>
<evidence type="ECO:0000256" key="3">
    <source>
        <dbReference type="ARBA" id="ARBA00022692"/>
    </source>
</evidence>
<keyword evidence="3 7" id="KW-0812">Transmembrane</keyword>
<evidence type="ECO:0000256" key="2">
    <source>
        <dbReference type="ARBA" id="ARBA00022448"/>
    </source>
</evidence>
<evidence type="ECO:0000313" key="10">
    <source>
        <dbReference type="Proteomes" id="UP001221686"/>
    </source>
</evidence>